<keyword evidence="3" id="KW-0731">Sigma factor</keyword>
<comment type="similarity">
    <text evidence="1">Belongs to the sigma-70 factor family. ECF subfamily.</text>
</comment>
<evidence type="ECO:0000256" key="3">
    <source>
        <dbReference type="ARBA" id="ARBA00023082"/>
    </source>
</evidence>
<evidence type="ECO:0000256" key="1">
    <source>
        <dbReference type="ARBA" id="ARBA00010641"/>
    </source>
</evidence>
<dbReference type="EMBL" id="JBHSHD010000010">
    <property type="protein sequence ID" value="MFC4821539.1"/>
    <property type="molecule type" value="Genomic_DNA"/>
</dbReference>
<dbReference type="InterPro" id="IPR014284">
    <property type="entry name" value="RNA_pol_sigma-70_dom"/>
</dbReference>
<sequence>MGAEKTDEELMLAYAGGDLLAFEMLYRRHRGMLYRFLLRNLRQRADADELFQETWSRLIAARERYRPEAKFTTWLLQIAHNLVIDRFRRQRPQASADETEAVLRTLDAPESEQPERALSEFEQRRRLQLALEDLPEEQRLAFLLRIEGGLGLEEIGEITGAGRETVKSRLRYALARIRARFAT</sequence>
<dbReference type="InterPro" id="IPR007630">
    <property type="entry name" value="RNA_pol_sigma70_r4"/>
</dbReference>
<evidence type="ECO:0000259" key="7">
    <source>
        <dbReference type="Pfam" id="PF04545"/>
    </source>
</evidence>
<dbReference type="InterPro" id="IPR036388">
    <property type="entry name" value="WH-like_DNA-bd_sf"/>
</dbReference>
<gene>
    <name evidence="8" type="ORF">ACFO6Q_14490</name>
</gene>
<keyword evidence="4" id="KW-0238">DNA-binding</keyword>
<dbReference type="Gene3D" id="1.10.1740.10">
    <property type="match status" value="1"/>
</dbReference>
<evidence type="ECO:0000256" key="2">
    <source>
        <dbReference type="ARBA" id="ARBA00023015"/>
    </source>
</evidence>
<reference evidence="9" key="1">
    <citation type="journal article" date="2019" name="Int. J. Syst. Evol. Microbiol.">
        <title>The Global Catalogue of Microorganisms (GCM) 10K type strain sequencing project: providing services to taxonomists for standard genome sequencing and annotation.</title>
        <authorList>
            <consortium name="The Broad Institute Genomics Platform"/>
            <consortium name="The Broad Institute Genome Sequencing Center for Infectious Disease"/>
            <person name="Wu L."/>
            <person name="Ma J."/>
        </authorList>
    </citation>
    <scope>NUCLEOTIDE SEQUENCE [LARGE SCALE GENOMIC DNA]</scope>
    <source>
        <strain evidence="9">CCUG 30340</strain>
    </source>
</reference>
<protein>
    <submittedName>
        <fullName evidence="8">RNA polymerase sigma factor</fullName>
    </submittedName>
</protein>
<comment type="caution">
    <text evidence="8">The sequence shown here is derived from an EMBL/GenBank/DDBJ whole genome shotgun (WGS) entry which is preliminary data.</text>
</comment>
<evidence type="ECO:0000256" key="5">
    <source>
        <dbReference type="ARBA" id="ARBA00023163"/>
    </source>
</evidence>
<feature type="domain" description="RNA polymerase sigma-70 region 2" evidence="6">
    <location>
        <begin position="25"/>
        <end position="91"/>
    </location>
</feature>
<feature type="domain" description="RNA polymerase sigma-70 region 4" evidence="7">
    <location>
        <begin position="130"/>
        <end position="179"/>
    </location>
</feature>
<dbReference type="InterPro" id="IPR007627">
    <property type="entry name" value="RNA_pol_sigma70_r2"/>
</dbReference>
<dbReference type="InterPro" id="IPR039425">
    <property type="entry name" value="RNA_pol_sigma-70-like"/>
</dbReference>
<dbReference type="Proteomes" id="UP001595886">
    <property type="component" value="Unassembled WGS sequence"/>
</dbReference>
<keyword evidence="2" id="KW-0805">Transcription regulation</keyword>
<dbReference type="NCBIfam" id="TIGR02937">
    <property type="entry name" value="sigma70-ECF"/>
    <property type="match status" value="1"/>
</dbReference>
<dbReference type="Pfam" id="PF04542">
    <property type="entry name" value="Sigma70_r2"/>
    <property type="match status" value="1"/>
</dbReference>
<dbReference type="CDD" id="cd06171">
    <property type="entry name" value="Sigma70_r4"/>
    <property type="match status" value="1"/>
</dbReference>
<accession>A0ABV9R183</accession>
<dbReference type="NCBIfam" id="NF009166">
    <property type="entry name" value="PRK12513.1"/>
    <property type="match status" value="1"/>
</dbReference>
<dbReference type="InterPro" id="IPR013324">
    <property type="entry name" value="RNA_pol_sigma_r3/r4-like"/>
</dbReference>
<keyword evidence="5" id="KW-0804">Transcription</keyword>
<dbReference type="Pfam" id="PF04545">
    <property type="entry name" value="Sigma70_r4"/>
    <property type="match status" value="1"/>
</dbReference>
<evidence type="ECO:0000259" key="6">
    <source>
        <dbReference type="Pfam" id="PF04542"/>
    </source>
</evidence>
<dbReference type="PANTHER" id="PTHR43133:SF8">
    <property type="entry name" value="RNA POLYMERASE SIGMA FACTOR HI_1459-RELATED"/>
    <property type="match status" value="1"/>
</dbReference>
<dbReference type="PANTHER" id="PTHR43133">
    <property type="entry name" value="RNA POLYMERASE ECF-TYPE SIGMA FACTO"/>
    <property type="match status" value="1"/>
</dbReference>
<evidence type="ECO:0000256" key="4">
    <source>
        <dbReference type="ARBA" id="ARBA00023125"/>
    </source>
</evidence>
<keyword evidence="9" id="KW-1185">Reference proteome</keyword>
<evidence type="ECO:0000313" key="8">
    <source>
        <dbReference type="EMBL" id="MFC4821539.1"/>
    </source>
</evidence>
<organism evidence="8 9">
    <name type="scientific">Dokdonella ginsengisoli</name>
    <dbReference type="NCBI Taxonomy" id="363846"/>
    <lineage>
        <taxon>Bacteria</taxon>
        <taxon>Pseudomonadati</taxon>
        <taxon>Pseudomonadota</taxon>
        <taxon>Gammaproteobacteria</taxon>
        <taxon>Lysobacterales</taxon>
        <taxon>Rhodanobacteraceae</taxon>
        <taxon>Dokdonella</taxon>
    </lineage>
</organism>
<dbReference type="InterPro" id="IPR013325">
    <property type="entry name" value="RNA_pol_sigma_r2"/>
</dbReference>
<dbReference type="RefSeq" id="WP_380021816.1">
    <property type="nucleotide sequence ID" value="NZ_JBHSHD010000010.1"/>
</dbReference>
<name>A0ABV9R183_9GAMM</name>
<dbReference type="SUPFAM" id="SSF88946">
    <property type="entry name" value="Sigma2 domain of RNA polymerase sigma factors"/>
    <property type="match status" value="1"/>
</dbReference>
<dbReference type="SUPFAM" id="SSF88659">
    <property type="entry name" value="Sigma3 and sigma4 domains of RNA polymerase sigma factors"/>
    <property type="match status" value="1"/>
</dbReference>
<dbReference type="Gene3D" id="1.10.10.10">
    <property type="entry name" value="Winged helix-like DNA-binding domain superfamily/Winged helix DNA-binding domain"/>
    <property type="match status" value="1"/>
</dbReference>
<evidence type="ECO:0000313" key="9">
    <source>
        <dbReference type="Proteomes" id="UP001595886"/>
    </source>
</evidence>
<proteinExistence type="inferred from homology"/>